<proteinExistence type="predicted"/>
<feature type="domain" description="ITPR-interacting" evidence="3">
    <location>
        <begin position="37"/>
        <end position="183"/>
    </location>
</feature>
<feature type="compositionally biased region" description="Polar residues" evidence="2">
    <location>
        <begin position="333"/>
        <end position="343"/>
    </location>
</feature>
<dbReference type="FunCoup" id="A0A6P8PBJ3">
    <property type="interactions" value="2"/>
</dbReference>
<dbReference type="RefSeq" id="XP_033786457.1">
    <property type="nucleotide sequence ID" value="XM_033930566.1"/>
</dbReference>
<dbReference type="KEGG" id="gsh:117353943"/>
<feature type="compositionally biased region" description="Polar residues" evidence="2">
    <location>
        <begin position="354"/>
        <end position="374"/>
    </location>
</feature>
<dbReference type="InterPro" id="IPR029326">
    <property type="entry name" value="SSFA2_C"/>
</dbReference>
<dbReference type="CTD" id="223075"/>
<dbReference type="InterPro" id="IPR043444">
    <property type="entry name" value="TESPA1-like"/>
</dbReference>
<sequence>MSSNTKDDMMSNTKGSLSSKMTVKDYLKSMNSWSDIPAKPRQASSLKPKSIIELLELLEADPVELLLDLGFGKEEPDLCTKIPARFISYPSRSRGINIRVFLQAQKQRLDVESPNLYGRFRQLEILDQVTSVFSSLLNNVNAAQNKLGTKTEENTVENYQKAKRIRERWRRICQLLRKASRQSITCQPNTQDSQVPELFQQYEEQSPNSFTTNCCKLFGESREHFSANRTGPLLGEDQLPSVDNTLKSSQPVKNLRDILHMPGKQGHLTFQSEIPIRERVWKKSGLLLEKTLRKASGIEGQAPDSFEMEEIQSFDEDISRGRNPEAISDAEMTRTNSCQSDSSGFLEDPPEHLPQQNSYLPETLNLNSNSTDNQAKLPRSSDFVFSYQDCEPESEDATYSSAVADSEPDFIKAALNTVQDSYGDGKDGLLSITHEEEPVPLLSGNCRKGMALDMDQQGNSIKAREHILSCMETSATGDHISDLDEVDTVAAKSDCFVPFYMVHTVFQGEGPLNEKGQAMCTNLYQQNTQSVVLGKEISPDVYNEDLTSFPVLGSVWDMDSHHMDQSSEKMNSVTLMKFSPVQNTWINLSAHTEYASAHSTEDEYESDCYQSKEPPCSRTEFLQTESKGPIQITETSTNFYKSVTIQMSSNLVSGSQNAPFSECFIKENSYESAFMSLRNGEDEEDEEDLALRVGEQKKRVKDSSIQTDIIGMEMENNCAHLKDFVAPQSHGFCFPTKSMCLDTGSLGKYEASDNAQDTWSQKYSHCSHCSCIRHCCVLHTCPIAPMQSTPVNCCSTCTNVEFELLQTLKLLQDSLKVISPCSLQEMERVKNSCQHYREQLVEIEQLLFEQQALSSSALSTEGREESRRLQGLRRAVHQEIAELEFQLNDRIRQFKEGITMQLEQLLEEQTKLYSELDFFNWREEEKTQRPCTPSDISLSMDSASHLAAECLASVSLEEESKEIPIDSKETKGLPAQPKMDFNNFLQNLKKSFQNSLVVTQKK</sequence>
<gene>
    <name evidence="5" type="primary">ITPRID1</name>
</gene>
<evidence type="ECO:0000313" key="5">
    <source>
        <dbReference type="RefSeq" id="XP_033786457.1"/>
    </source>
</evidence>
<feature type="region of interest" description="Disordered" evidence="2">
    <location>
        <begin position="328"/>
        <end position="377"/>
    </location>
</feature>
<evidence type="ECO:0000313" key="4">
    <source>
        <dbReference type="Proteomes" id="UP000515159"/>
    </source>
</evidence>
<dbReference type="GO" id="GO:0005102">
    <property type="term" value="F:signaling receptor binding"/>
    <property type="evidence" value="ECO:0007669"/>
    <property type="project" value="InterPro"/>
</dbReference>
<evidence type="ECO:0000259" key="3">
    <source>
        <dbReference type="SMART" id="SM01257"/>
    </source>
</evidence>
<evidence type="ECO:0000256" key="1">
    <source>
        <dbReference type="ARBA" id="ARBA00023054"/>
    </source>
</evidence>
<dbReference type="Pfam" id="PF14722">
    <property type="entry name" value="KRAP_IP3R_bind"/>
    <property type="match status" value="1"/>
</dbReference>
<keyword evidence="1" id="KW-0175">Coiled coil</keyword>
<dbReference type="Proteomes" id="UP000515159">
    <property type="component" value="Chromosome 2"/>
</dbReference>
<accession>A0A6P8PBJ3</accession>
<dbReference type="Pfam" id="PF14723">
    <property type="entry name" value="SSFA2_C"/>
    <property type="match status" value="1"/>
</dbReference>
<keyword evidence="4" id="KW-1185">Reference proteome</keyword>
<reference evidence="5" key="1">
    <citation type="submission" date="2025-08" db="UniProtKB">
        <authorList>
            <consortium name="RefSeq"/>
        </authorList>
    </citation>
    <scope>IDENTIFICATION</scope>
</reference>
<dbReference type="PANTHER" id="PTHR17469">
    <property type="entry name" value="SPERM SPECIFIC ANTIGEN 2-RELATED"/>
    <property type="match status" value="1"/>
</dbReference>
<protein>
    <submittedName>
        <fullName evidence="5">Protein ITPRID1 isoform X1</fullName>
    </submittedName>
</protein>
<dbReference type="GeneID" id="117353943"/>
<dbReference type="OrthoDB" id="6088188at2759"/>
<evidence type="ECO:0000256" key="2">
    <source>
        <dbReference type="SAM" id="MobiDB-lite"/>
    </source>
</evidence>
<dbReference type="InterPro" id="IPR029325">
    <property type="entry name" value="ITPR-bd"/>
</dbReference>
<name>A0A6P8PBJ3_GEOSA</name>
<dbReference type="InParanoid" id="A0A6P8PBJ3"/>
<dbReference type="SMART" id="SM01257">
    <property type="entry name" value="KRAP_IP3R_bind"/>
    <property type="match status" value="1"/>
</dbReference>
<organism evidence="4 5">
    <name type="scientific">Geotrypetes seraphini</name>
    <name type="common">Gaboon caecilian</name>
    <name type="synonym">Caecilia seraphini</name>
    <dbReference type="NCBI Taxonomy" id="260995"/>
    <lineage>
        <taxon>Eukaryota</taxon>
        <taxon>Metazoa</taxon>
        <taxon>Chordata</taxon>
        <taxon>Craniata</taxon>
        <taxon>Vertebrata</taxon>
        <taxon>Euteleostomi</taxon>
        <taxon>Amphibia</taxon>
        <taxon>Gymnophiona</taxon>
        <taxon>Geotrypetes</taxon>
    </lineage>
</organism>
<dbReference type="AlphaFoldDB" id="A0A6P8PBJ3"/>
<dbReference type="PANTHER" id="PTHR17469:SF14">
    <property type="entry name" value="PROTEIN ITPRID1"/>
    <property type="match status" value="1"/>
</dbReference>